<accession>A0A832I327</accession>
<comment type="caution">
    <text evidence="2">The sequence shown here is derived from an EMBL/GenBank/DDBJ whole genome shotgun (WGS) entry which is preliminary data.</text>
</comment>
<organism evidence="2">
    <name type="scientific">Eiseniibacteriota bacterium</name>
    <dbReference type="NCBI Taxonomy" id="2212470"/>
    <lineage>
        <taxon>Bacteria</taxon>
        <taxon>Candidatus Eiseniibacteriota</taxon>
    </lineage>
</organism>
<gene>
    <name evidence="2" type="ORF">ENR23_10645</name>
</gene>
<dbReference type="AlphaFoldDB" id="A0A832I327"/>
<dbReference type="SUPFAM" id="SSF48452">
    <property type="entry name" value="TPR-like"/>
    <property type="match status" value="1"/>
</dbReference>
<feature type="chain" id="PRO_5032635619" evidence="1">
    <location>
        <begin position="34"/>
        <end position="115"/>
    </location>
</feature>
<dbReference type="InterPro" id="IPR019734">
    <property type="entry name" value="TPR_rpt"/>
</dbReference>
<reference evidence="2" key="1">
    <citation type="journal article" date="2020" name="mSystems">
        <title>Genome- and Community-Level Interaction Insights into Carbon Utilization and Element Cycling Functions of Hydrothermarchaeota in Hydrothermal Sediment.</title>
        <authorList>
            <person name="Zhou Z."/>
            <person name="Liu Y."/>
            <person name="Xu W."/>
            <person name="Pan J."/>
            <person name="Luo Z.H."/>
            <person name="Li M."/>
        </authorList>
    </citation>
    <scope>NUCLEOTIDE SEQUENCE [LARGE SCALE GENOMIC DNA]</scope>
    <source>
        <strain evidence="2">SpSt-381</strain>
    </source>
</reference>
<dbReference type="Pfam" id="PF13432">
    <property type="entry name" value="TPR_16"/>
    <property type="match status" value="1"/>
</dbReference>
<dbReference type="EMBL" id="DSQF01000022">
    <property type="protein sequence ID" value="HGZ43861.1"/>
    <property type="molecule type" value="Genomic_DNA"/>
</dbReference>
<evidence type="ECO:0000256" key="1">
    <source>
        <dbReference type="SAM" id="SignalP"/>
    </source>
</evidence>
<dbReference type="PROSITE" id="PS51257">
    <property type="entry name" value="PROKAR_LIPOPROTEIN"/>
    <property type="match status" value="1"/>
</dbReference>
<dbReference type="SMART" id="SM00028">
    <property type="entry name" value="TPR"/>
    <property type="match status" value="2"/>
</dbReference>
<dbReference type="InterPro" id="IPR011990">
    <property type="entry name" value="TPR-like_helical_dom_sf"/>
</dbReference>
<dbReference type="Gene3D" id="1.25.40.10">
    <property type="entry name" value="Tetratricopeptide repeat domain"/>
    <property type="match status" value="1"/>
</dbReference>
<evidence type="ECO:0000313" key="2">
    <source>
        <dbReference type="EMBL" id="HGZ43861.1"/>
    </source>
</evidence>
<feature type="signal peptide" evidence="1">
    <location>
        <begin position="1"/>
        <end position="33"/>
    </location>
</feature>
<sequence>MRRPAPPSPSRLAAACAAALLLGAALVGCGGRAAPRADAPDSARAAAHLEAGNAAFAAGDWARAARRYGAATVAAPDNPAAWYGLGMALARLGRDEEARAAYRRSKELAAAARAR</sequence>
<name>A0A832I327_UNCEI</name>
<keyword evidence="1" id="KW-0732">Signal</keyword>
<protein>
    <submittedName>
        <fullName evidence="2">Tetratricopeptide repeat protein</fullName>
    </submittedName>
</protein>
<proteinExistence type="predicted"/>